<feature type="domain" description="Transcriptional repressor PaaX-like central Cas2-like" evidence="3">
    <location>
        <begin position="104"/>
        <end position="182"/>
    </location>
</feature>
<dbReference type="Pfam" id="PF07848">
    <property type="entry name" value="PaaX"/>
    <property type="match status" value="1"/>
</dbReference>
<feature type="domain" description="Transcriptional repressor PaaX-like N-terminal" evidence="1">
    <location>
        <begin position="21"/>
        <end position="87"/>
    </location>
</feature>
<evidence type="ECO:0000259" key="3">
    <source>
        <dbReference type="Pfam" id="PF20803"/>
    </source>
</evidence>
<feature type="domain" description="Transcriptional repressor PaaX-like C-terminal" evidence="2">
    <location>
        <begin position="187"/>
        <end position="266"/>
    </location>
</feature>
<name>A0ABS1NKT1_9ACTN</name>
<comment type="caution">
    <text evidence="4">The sequence shown here is derived from an EMBL/GenBank/DDBJ whole genome shotgun (WGS) entry which is preliminary data.</text>
</comment>
<dbReference type="InterPro" id="IPR036388">
    <property type="entry name" value="WH-like_DNA-bd_sf"/>
</dbReference>
<dbReference type="SUPFAM" id="SSF46785">
    <property type="entry name" value="Winged helix' DNA-binding domain"/>
    <property type="match status" value="1"/>
</dbReference>
<sequence length="282" mass="31794">MSSASPADQPPEVLRARRPQWLVLMLFSVAVYDRPAAISAGSVIDILAKLAVGSAAVRSTLGRMSERGLLQRHPKGREMYYALTERGHRVLQEGQALALEPVDQPWDGLWTILAVSLPDRHQALRYRVRSRLAWEGFGQLQNGLWVSPHQPDVTTALQGLDVLDHVHVFTGARVEGTPVAELIRKLYDLDEMAARYTGFLERWTRDPVDEFDDEISALLVLLSEWAQIVRADPRLPLAHLPDPWPATEADRLFRRHYDHLMPRVAQAAKANLRILELSTENA</sequence>
<dbReference type="PANTHER" id="PTHR30319:SF1">
    <property type="entry name" value="TRANSCRIPTIONAL REPRESSOR PAAX"/>
    <property type="match status" value="1"/>
</dbReference>
<proteinExistence type="predicted"/>
<dbReference type="Gene3D" id="3.30.70.2650">
    <property type="match status" value="1"/>
</dbReference>
<dbReference type="RefSeq" id="WP_201879190.1">
    <property type="nucleotide sequence ID" value="NZ_JAERRF010000020.1"/>
</dbReference>
<dbReference type="EMBL" id="JAERRF010000020">
    <property type="protein sequence ID" value="MBL1100560.1"/>
    <property type="molecule type" value="Genomic_DNA"/>
</dbReference>
<dbReference type="Proteomes" id="UP000634229">
    <property type="component" value="Unassembled WGS sequence"/>
</dbReference>
<dbReference type="PANTHER" id="PTHR30319">
    <property type="entry name" value="PHENYLACETIC ACID REGULATOR-RELATED TRANSCRIPTIONAL REPRESSOR"/>
    <property type="match status" value="1"/>
</dbReference>
<evidence type="ECO:0000313" key="4">
    <source>
        <dbReference type="EMBL" id="MBL1100560.1"/>
    </source>
</evidence>
<dbReference type="Gene3D" id="1.10.10.10">
    <property type="entry name" value="Winged helix-like DNA-binding domain superfamily/Winged helix DNA-binding domain"/>
    <property type="match status" value="1"/>
</dbReference>
<dbReference type="InterPro" id="IPR013225">
    <property type="entry name" value="PaaX_C"/>
</dbReference>
<keyword evidence="5" id="KW-1185">Reference proteome</keyword>
<evidence type="ECO:0000259" key="1">
    <source>
        <dbReference type="Pfam" id="PF07848"/>
    </source>
</evidence>
<reference evidence="4 5" key="1">
    <citation type="submission" date="2021-01" db="EMBL/GenBank/DDBJ databases">
        <title>WGS of actinomycetes isolated from Thailand.</title>
        <authorList>
            <person name="Thawai C."/>
        </authorList>
    </citation>
    <scope>NUCLEOTIDE SEQUENCE [LARGE SCALE GENOMIC DNA]</scope>
    <source>
        <strain evidence="4 5">CA1R205</strain>
    </source>
</reference>
<accession>A0ABS1NKT1</accession>
<protein>
    <submittedName>
        <fullName evidence="4">PaaX family transcriptional regulator</fullName>
    </submittedName>
</protein>
<dbReference type="InterPro" id="IPR011965">
    <property type="entry name" value="PaaX_trns_reg"/>
</dbReference>
<gene>
    <name evidence="4" type="ORF">JK363_28600</name>
</gene>
<dbReference type="InterPro" id="IPR048846">
    <property type="entry name" value="PaaX-like_central"/>
</dbReference>
<evidence type="ECO:0000313" key="5">
    <source>
        <dbReference type="Proteomes" id="UP000634229"/>
    </source>
</evidence>
<evidence type="ECO:0000259" key="2">
    <source>
        <dbReference type="Pfam" id="PF08223"/>
    </source>
</evidence>
<organism evidence="4 5">
    <name type="scientific">Streptomyces coffeae</name>
    <dbReference type="NCBI Taxonomy" id="621382"/>
    <lineage>
        <taxon>Bacteria</taxon>
        <taxon>Bacillati</taxon>
        <taxon>Actinomycetota</taxon>
        <taxon>Actinomycetes</taxon>
        <taxon>Kitasatosporales</taxon>
        <taxon>Streptomycetaceae</taxon>
        <taxon>Streptomyces</taxon>
    </lineage>
</organism>
<dbReference type="InterPro" id="IPR012906">
    <property type="entry name" value="PaaX-like_N"/>
</dbReference>
<dbReference type="InterPro" id="IPR036390">
    <property type="entry name" value="WH_DNA-bd_sf"/>
</dbReference>
<dbReference type="Pfam" id="PF08223">
    <property type="entry name" value="PaaX_C"/>
    <property type="match status" value="1"/>
</dbReference>
<dbReference type="PIRSF" id="PIRSF020623">
    <property type="entry name" value="PaaX"/>
    <property type="match status" value="1"/>
</dbReference>
<dbReference type="Pfam" id="PF20803">
    <property type="entry name" value="PaaX_M"/>
    <property type="match status" value="1"/>
</dbReference>